<dbReference type="Proteomes" id="UP000189545">
    <property type="component" value="Chromosome"/>
</dbReference>
<keyword evidence="3" id="KW-1185">Reference proteome</keyword>
<organism evidence="2 3">
    <name type="scientific">Shewanella psychrophila</name>
    <dbReference type="NCBI Taxonomy" id="225848"/>
    <lineage>
        <taxon>Bacteria</taxon>
        <taxon>Pseudomonadati</taxon>
        <taxon>Pseudomonadota</taxon>
        <taxon>Gammaproteobacteria</taxon>
        <taxon>Alteromonadales</taxon>
        <taxon>Shewanellaceae</taxon>
        <taxon>Shewanella</taxon>
    </lineage>
</organism>
<protein>
    <submittedName>
        <fullName evidence="2">Mu-like prophage protein gp16</fullName>
    </submittedName>
</protein>
<sequence length="210" mass="23101">MNPNVPALNKSHKKRLITLINVAKSNLNLDEQLYRSMLKASTGKDSLRAMNLPELEQALAGFKQKGFKPISKRSKSQFKGRLSPASGQSKVPKIDKIRAVWIIMSQHNIVHDGSETALDAYVRRITKGAKAGQGSEGSGKGVDSTAWLTDSMANRVLESLKNWHKRVLIQRLKDSESALIQGGQLVSYNDIVKLYLTQANGGLSCEQDDA</sequence>
<feature type="region of interest" description="Disordered" evidence="1">
    <location>
        <begin position="67"/>
        <end position="89"/>
    </location>
</feature>
<dbReference type="RefSeq" id="WP_077753621.1">
    <property type="nucleotide sequence ID" value="NZ_CP014782.1"/>
</dbReference>
<proteinExistence type="predicted"/>
<evidence type="ECO:0000313" key="2">
    <source>
        <dbReference type="EMBL" id="AQS38603.1"/>
    </source>
</evidence>
<dbReference type="KEGG" id="spsw:Sps_03476"/>
<evidence type="ECO:0000313" key="3">
    <source>
        <dbReference type="Proteomes" id="UP000189545"/>
    </source>
</evidence>
<dbReference type="OrthoDB" id="7360086at2"/>
<accession>A0A1S6HSU9</accession>
<dbReference type="AlphaFoldDB" id="A0A1S6HSU9"/>
<name>A0A1S6HSU9_9GAMM</name>
<dbReference type="Pfam" id="PF06252">
    <property type="entry name" value="GemA"/>
    <property type="match status" value="1"/>
</dbReference>
<reference evidence="2 3" key="1">
    <citation type="submission" date="2016-03" db="EMBL/GenBank/DDBJ databases">
        <title>Complete genome sequence of Shewanella psychrophila WP2, a deep sea bacterium isolated from west Pacific sediment.</title>
        <authorList>
            <person name="Xu G."/>
            <person name="Jian H."/>
        </authorList>
    </citation>
    <scope>NUCLEOTIDE SEQUENCE [LARGE SCALE GENOMIC DNA]</scope>
    <source>
        <strain evidence="2 3">WP2</strain>
    </source>
</reference>
<dbReference type="InterPro" id="IPR009363">
    <property type="entry name" value="Phage_Mu_Gp16"/>
</dbReference>
<dbReference type="STRING" id="225848.Sps_03476"/>
<gene>
    <name evidence="2" type="ORF">Sps_03476</name>
</gene>
<evidence type="ECO:0000256" key="1">
    <source>
        <dbReference type="SAM" id="MobiDB-lite"/>
    </source>
</evidence>
<dbReference type="EMBL" id="CP014782">
    <property type="protein sequence ID" value="AQS38603.1"/>
    <property type="molecule type" value="Genomic_DNA"/>
</dbReference>